<keyword evidence="4" id="KW-0378">Hydrolase</keyword>
<feature type="transmembrane region" description="Helical" evidence="7">
    <location>
        <begin position="94"/>
        <end position="111"/>
    </location>
</feature>
<dbReference type="SMART" id="SM00014">
    <property type="entry name" value="acidPPc"/>
    <property type="match status" value="1"/>
</dbReference>
<evidence type="ECO:0000256" key="5">
    <source>
        <dbReference type="ARBA" id="ARBA00022989"/>
    </source>
</evidence>
<evidence type="ECO:0000256" key="7">
    <source>
        <dbReference type="SAM" id="Phobius"/>
    </source>
</evidence>
<feature type="domain" description="Phosphatidic acid phosphatase type 2/haloperoxidase" evidence="8">
    <location>
        <begin position="94"/>
        <end position="197"/>
    </location>
</feature>
<dbReference type="CDD" id="cd03392">
    <property type="entry name" value="PAP2_like_2"/>
    <property type="match status" value="1"/>
</dbReference>
<dbReference type="OrthoDB" id="5289372at2"/>
<keyword evidence="5 7" id="KW-1133">Transmembrane helix</keyword>
<organism evidence="9 10">
    <name type="scientific">Salinibacterium xinjiangense</name>
    <dbReference type="NCBI Taxonomy" id="386302"/>
    <lineage>
        <taxon>Bacteria</taxon>
        <taxon>Bacillati</taxon>
        <taxon>Actinomycetota</taxon>
        <taxon>Actinomycetes</taxon>
        <taxon>Micrococcales</taxon>
        <taxon>Microbacteriaceae</taxon>
        <taxon>Salinibacterium</taxon>
    </lineage>
</organism>
<feature type="transmembrane region" description="Helical" evidence="7">
    <location>
        <begin position="12"/>
        <end position="34"/>
    </location>
</feature>
<dbReference type="PANTHER" id="PTHR14969:SF62">
    <property type="entry name" value="DECAPRENYLPHOSPHORYL-5-PHOSPHORIBOSE PHOSPHATASE RV3807C-RELATED"/>
    <property type="match status" value="1"/>
</dbReference>
<feature type="transmembrane region" description="Helical" evidence="7">
    <location>
        <begin position="156"/>
        <end position="176"/>
    </location>
</feature>
<dbReference type="GO" id="GO:0016787">
    <property type="term" value="F:hydrolase activity"/>
    <property type="evidence" value="ECO:0007669"/>
    <property type="project" value="UniProtKB-KW"/>
</dbReference>
<evidence type="ECO:0000256" key="3">
    <source>
        <dbReference type="ARBA" id="ARBA00022692"/>
    </source>
</evidence>
<evidence type="ECO:0000256" key="1">
    <source>
        <dbReference type="ARBA" id="ARBA00004651"/>
    </source>
</evidence>
<dbReference type="GO" id="GO:0005886">
    <property type="term" value="C:plasma membrane"/>
    <property type="evidence" value="ECO:0007669"/>
    <property type="project" value="UniProtKB-SubCell"/>
</dbReference>
<sequence>MNHERARQVSRRWPLISGGTAVVLALALGAIVAFRAGPYSFDTRWLGELVEHRNPIWDVPAFAMDFLGGGWFGVFVVPITIAVILLVVKKPRSALYFVIATVVSAGMVQLLKSLFGRSRPLEILVTADFGSFPSGHVANAATMAVALAILLQRTWVWAAGGVYVMAMMLSRTYLGAHWLSDTVGGLLVGAAVAVLLWAPLASRLQREWSAPAAKAR</sequence>
<feature type="transmembrane region" description="Helical" evidence="7">
    <location>
        <begin position="131"/>
        <end position="151"/>
    </location>
</feature>
<dbReference type="Pfam" id="PF01569">
    <property type="entry name" value="PAP2"/>
    <property type="match status" value="1"/>
</dbReference>
<evidence type="ECO:0000259" key="8">
    <source>
        <dbReference type="SMART" id="SM00014"/>
    </source>
</evidence>
<dbReference type="InterPro" id="IPR000326">
    <property type="entry name" value="PAP2/HPO"/>
</dbReference>
<dbReference type="AlphaFoldDB" id="A0A2C8ZAU1"/>
<reference evidence="9 10" key="1">
    <citation type="submission" date="2017-09" db="EMBL/GenBank/DDBJ databases">
        <authorList>
            <person name="Ehlers B."/>
            <person name="Leendertz F.H."/>
        </authorList>
    </citation>
    <scope>NUCLEOTIDE SEQUENCE [LARGE SCALE GENOMIC DNA]</scope>
    <source>
        <strain evidence="9 10">CGMCC 1.05381</strain>
    </source>
</reference>
<feature type="transmembrane region" description="Helical" evidence="7">
    <location>
        <begin position="182"/>
        <end position="200"/>
    </location>
</feature>
<accession>A0A2C8ZAU1</accession>
<gene>
    <name evidence="9" type="ORF">SAMN06296378_1216</name>
</gene>
<evidence type="ECO:0000313" key="10">
    <source>
        <dbReference type="Proteomes" id="UP000219440"/>
    </source>
</evidence>
<feature type="transmembrane region" description="Helical" evidence="7">
    <location>
        <begin position="66"/>
        <end position="87"/>
    </location>
</feature>
<dbReference type="PANTHER" id="PTHR14969">
    <property type="entry name" value="SPHINGOSINE-1-PHOSPHATE PHOSPHOHYDROLASE"/>
    <property type="match status" value="1"/>
</dbReference>
<dbReference type="Proteomes" id="UP000219440">
    <property type="component" value="Unassembled WGS sequence"/>
</dbReference>
<keyword evidence="10" id="KW-1185">Reference proteome</keyword>
<comment type="subcellular location">
    <subcellularLocation>
        <location evidence="1">Cell membrane</location>
        <topology evidence="1">Multi-pass membrane protein</topology>
    </subcellularLocation>
</comment>
<evidence type="ECO:0000256" key="4">
    <source>
        <dbReference type="ARBA" id="ARBA00022801"/>
    </source>
</evidence>
<dbReference type="EMBL" id="OCST01000002">
    <property type="protein sequence ID" value="SOE61169.1"/>
    <property type="molecule type" value="Genomic_DNA"/>
</dbReference>
<evidence type="ECO:0000313" key="9">
    <source>
        <dbReference type="EMBL" id="SOE61169.1"/>
    </source>
</evidence>
<keyword evidence="2" id="KW-1003">Cell membrane</keyword>
<protein>
    <submittedName>
        <fullName evidence="9">Undecaprenyl-diphosphatase</fullName>
    </submittedName>
</protein>
<evidence type="ECO:0000256" key="2">
    <source>
        <dbReference type="ARBA" id="ARBA00022475"/>
    </source>
</evidence>
<evidence type="ECO:0000256" key="6">
    <source>
        <dbReference type="ARBA" id="ARBA00023136"/>
    </source>
</evidence>
<dbReference type="InterPro" id="IPR036938">
    <property type="entry name" value="PAP2/HPO_sf"/>
</dbReference>
<name>A0A2C8ZAU1_9MICO</name>
<dbReference type="SUPFAM" id="SSF48317">
    <property type="entry name" value="Acid phosphatase/Vanadium-dependent haloperoxidase"/>
    <property type="match status" value="1"/>
</dbReference>
<dbReference type="Gene3D" id="1.20.144.10">
    <property type="entry name" value="Phosphatidic acid phosphatase type 2/haloperoxidase"/>
    <property type="match status" value="1"/>
</dbReference>
<proteinExistence type="predicted"/>
<keyword evidence="6 7" id="KW-0472">Membrane</keyword>
<keyword evidence="3 7" id="KW-0812">Transmembrane</keyword>